<name>A0A382EG04_9ZZZZ</name>
<feature type="transmembrane region" description="Helical" evidence="1">
    <location>
        <begin position="75"/>
        <end position="96"/>
    </location>
</feature>
<accession>A0A382EG04</accession>
<evidence type="ECO:0000256" key="1">
    <source>
        <dbReference type="SAM" id="Phobius"/>
    </source>
</evidence>
<dbReference type="AlphaFoldDB" id="A0A382EG04"/>
<keyword evidence="1" id="KW-1133">Transmembrane helix</keyword>
<feature type="transmembrane region" description="Helical" evidence="1">
    <location>
        <begin position="37"/>
        <end position="63"/>
    </location>
</feature>
<keyword evidence="1" id="KW-0472">Membrane</keyword>
<evidence type="ECO:0000313" key="2">
    <source>
        <dbReference type="EMBL" id="SVB48903.1"/>
    </source>
</evidence>
<reference evidence="2" key="1">
    <citation type="submission" date="2018-05" db="EMBL/GenBank/DDBJ databases">
        <authorList>
            <person name="Lanie J.A."/>
            <person name="Ng W.-L."/>
            <person name="Kazmierczak K.M."/>
            <person name="Andrzejewski T.M."/>
            <person name="Davidsen T.M."/>
            <person name="Wayne K.J."/>
            <person name="Tettelin H."/>
            <person name="Glass J.I."/>
            <person name="Rusch D."/>
            <person name="Podicherti R."/>
            <person name="Tsui H.-C.T."/>
            <person name="Winkler M.E."/>
        </authorList>
    </citation>
    <scope>NUCLEOTIDE SEQUENCE</scope>
</reference>
<proteinExistence type="predicted"/>
<protein>
    <submittedName>
        <fullName evidence="2">Uncharacterized protein</fullName>
    </submittedName>
</protein>
<feature type="non-terminal residue" evidence="2">
    <location>
        <position position="98"/>
    </location>
</feature>
<gene>
    <name evidence="2" type="ORF">METZ01_LOCUS201757</name>
</gene>
<organism evidence="2">
    <name type="scientific">marine metagenome</name>
    <dbReference type="NCBI Taxonomy" id="408172"/>
    <lineage>
        <taxon>unclassified sequences</taxon>
        <taxon>metagenomes</taxon>
        <taxon>ecological metagenomes</taxon>
    </lineage>
</organism>
<dbReference type="EMBL" id="UINC01044030">
    <property type="protein sequence ID" value="SVB48903.1"/>
    <property type="molecule type" value="Genomic_DNA"/>
</dbReference>
<keyword evidence="1" id="KW-0812">Transmembrane</keyword>
<sequence length="98" mass="9223">MVGDYEVGEDELAHPIGQSDLHFVPVIAGAGGSTGKILGGIALIGVGIASGGAGFMAGGGFGFAGAGAMAGKFSFAALAGNIGIGLALTGVSEMLAPT</sequence>